<dbReference type="AlphaFoldDB" id="A0A3S1C1W9"/>
<dbReference type="OrthoDB" id="504400at2"/>
<evidence type="ECO:0000313" key="2">
    <source>
        <dbReference type="Proteomes" id="UP000276103"/>
    </source>
</evidence>
<protein>
    <submittedName>
        <fullName evidence="1">Uncharacterized protein</fullName>
    </submittedName>
</protein>
<dbReference type="EMBL" id="RSCM01000011">
    <property type="protein sequence ID" value="RUS95195.1"/>
    <property type="molecule type" value="Genomic_DNA"/>
</dbReference>
<dbReference type="Proteomes" id="UP000276103">
    <property type="component" value="Unassembled WGS sequence"/>
</dbReference>
<sequence length="59" mass="6063">MEGSASKYILGTSPISGVAGTAIYLDTNNNGIFNSTDELVGIVKGASGLNLTASYFVYV</sequence>
<proteinExistence type="predicted"/>
<dbReference type="RefSeq" id="WP_127055261.1">
    <property type="nucleotide sequence ID" value="NZ_RSCM01000011.1"/>
</dbReference>
<keyword evidence="2" id="KW-1185">Reference proteome</keyword>
<name>A0A3S1C1W9_ANAVA</name>
<organism evidence="1 2">
    <name type="scientific">Trichormus variabilis SAG 1403-4b</name>
    <dbReference type="NCBI Taxonomy" id="447716"/>
    <lineage>
        <taxon>Bacteria</taxon>
        <taxon>Bacillati</taxon>
        <taxon>Cyanobacteriota</taxon>
        <taxon>Cyanophyceae</taxon>
        <taxon>Nostocales</taxon>
        <taxon>Nostocaceae</taxon>
        <taxon>Trichormus</taxon>
    </lineage>
</organism>
<accession>A0A3S1C1W9</accession>
<comment type="caution">
    <text evidence="1">The sequence shown here is derived from an EMBL/GenBank/DDBJ whole genome shotgun (WGS) entry which is preliminary data.</text>
</comment>
<gene>
    <name evidence="1" type="ORF">DSM107003_33950</name>
</gene>
<reference evidence="1 2" key="1">
    <citation type="journal article" date="2019" name="Genome Biol. Evol.">
        <title>Day and night: Metabolic profiles and evolutionary relationships of six axenic non-marine cyanobacteria.</title>
        <authorList>
            <person name="Will S.E."/>
            <person name="Henke P."/>
            <person name="Boedeker C."/>
            <person name="Huang S."/>
            <person name="Brinkmann H."/>
            <person name="Rohde M."/>
            <person name="Jarek M."/>
            <person name="Friedl T."/>
            <person name="Seufert S."/>
            <person name="Schumacher M."/>
            <person name="Overmann J."/>
            <person name="Neumann-Schaal M."/>
            <person name="Petersen J."/>
        </authorList>
    </citation>
    <scope>NUCLEOTIDE SEQUENCE [LARGE SCALE GENOMIC DNA]</scope>
    <source>
        <strain evidence="1 2">SAG 1403-4b</strain>
    </source>
</reference>
<evidence type="ECO:0000313" key="1">
    <source>
        <dbReference type="EMBL" id="RUS95195.1"/>
    </source>
</evidence>